<evidence type="ECO:0000313" key="3">
    <source>
        <dbReference type="Proteomes" id="UP000238157"/>
    </source>
</evidence>
<gene>
    <name evidence="2" type="ORF">CLW00_106259</name>
</gene>
<keyword evidence="1" id="KW-0472">Membrane</keyword>
<dbReference type="AlphaFoldDB" id="A0A2T0WLU8"/>
<protein>
    <submittedName>
        <fullName evidence="2">Uncharacterized protein</fullName>
    </submittedName>
</protein>
<dbReference type="EMBL" id="PVTR01000006">
    <property type="protein sequence ID" value="PRY87632.1"/>
    <property type="molecule type" value="Genomic_DNA"/>
</dbReference>
<feature type="transmembrane region" description="Helical" evidence="1">
    <location>
        <begin position="6"/>
        <end position="24"/>
    </location>
</feature>
<feature type="transmembrane region" description="Helical" evidence="1">
    <location>
        <begin position="52"/>
        <end position="70"/>
    </location>
</feature>
<evidence type="ECO:0000313" key="2">
    <source>
        <dbReference type="EMBL" id="PRY87632.1"/>
    </source>
</evidence>
<dbReference type="Proteomes" id="UP000238157">
    <property type="component" value="Unassembled WGS sequence"/>
</dbReference>
<accession>A0A2T0WLU8</accession>
<reference evidence="2 3" key="1">
    <citation type="submission" date="2018-03" db="EMBL/GenBank/DDBJ databases">
        <title>Genomic Encyclopedia of Archaeal and Bacterial Type Strains, Phase II (KMG-II): from individual species to whole genera.</title>
        <authorList>
            <person name="Goeker M."/>
        </authorList>
    </citation>
    <scope>NUCLEOTIDE SEQUENCE [LARGE SCALE GENOMIC DNA]</scope>
    <source>
        <strain evidence="2 3">DSM 27929</strain>
    </source>
</reference>
<keyword evidence="1" id="KW-0812">Transmembrane</keyword>
<organism evidence="2 3">
    <name type="scientific">Mongoliibacter ruber</name>
    <dbReference type="NCBI Taxonomy" id="1750599"/>
    <lineage>
        <taxon>Bacteria</taxon>
        <taxon>Pseudomonadati</taxon>
        <taxon>Bacteroidota</taxon>
        <taxon>Cytophagia</taxon>
        <taxon>Cytophagales</taxon>
        <taxon>Cyclobacteriaceae</taxon>
        <taxon>Mongoliibacter</taxon>
    </lineage>
</organism>
<comment type="caution">
    <text evidence="2">The sequence shown here is derived from an EMBL/GenBank/DDBJ whole genome shotgun (WGS) entry which is preliminary data.</text>
</comment>
<name>A0A2T0WLU8_9BACT</name>
<proteinExistence type="predicted"/>
<sequence length="72" mass="8473">MVVLIQILLALIFDGLMWFFYSYSKGKYKVKEEKQEQYSRWVEKNGEKASKAIRVLTIIFSVVCIFNIFASI</sequence>
<keyword evidence="1" id="KW-1133">Transmembrane helix</keyword>
<evidence type="ECO:0000256" key="1">
    <source>
        <dbReference type="SAM" id="Phobius"/>
    </source>
</evidence>
<keyword evidence="3" id="KW-1185">Reference proteome</keyword>